<proteinExistence type="predicted"/>
<gene>
    <name evidence="1" type="ORF">FRUB_08267</name>
</gene>
<dbReference type="EMBL" id="NIDE01000017">
    <property type="protein sequence ID" value="OWK35704.1"/>
    <property type="molecule type" value="Genomic_DNA"/>
</dbReference>
<accession>A0A225D7T5</accession>
<dbReference type="AlphaFoldDB" id="A0A225D7T5"/>
<keyword evidence="2" id="KW-1185">Reference proteome</keyword>
<sequence>MRSARAIVSAVVTRPCRFGFFFVRGLFERACCRCSSARTENG</sequence>
<dbReference type="Proteomes" id="UP000214646">
    <property type="component" value="Unassembled WGS sequence"/>
</dbReference>
<reference evidence="2" key="1">
    <citation type="submission" date="2017-06" db="EMBL/GenBank/DDBJ databases">
        <title>Genome analysis of Fimbriiglobus ruber SP5, the first member of the order Planctomycetales with confirmed chitinolytic capability.</title>
        <authorList>
            <person name="Ravin N.V."/>
            <person name="Rakitin A.L."/>
            <person name="Ivanova A.A."/>
            <person name="Beletsky A.V."/>
            <person name="Kulichevskaya I.S."/>
            <person name="Mardanov A.V."/>
            <person name="Dedysh S.N."/>
        </authorList>
    </citation>
    <scope>NUCLEOTIDE SEQUENCE [LARGE SCALE GENOMIC DNA]</scope>
    <source>
        <strain evidence="2">SP5</strain>
    </source>
</reference>
<comment type="caution">
    <text evidence="1">The sequence shown here is derived from an EMBL/GenBank/DDBJ whole genome shotgun (WGS) entry which is preliminary data.</text>
</comment>
<evidence type="ECO:0000313" key="1">
    <source>
        <dbReference type="EMBL" id="OWK35704.1"/>
    </source>
</evidence>
<evidence type="ECO:0000313" key="2">
    <source>
        <dbReference type="Proteomes" id="UP000214646"/>
    </source>
</evidence>
<organism evidence="1 2">
    <name type="scientific">Fimbriiglobus ruber</name>
    <dbReference type="NCBI Taxonomy" id="1908690"/>
    <lineage>
        <taxon>Bacteria</taxon>
        <taxon>Pseudomonadati</taxon>
        <taxon>Planctomycetota</taxon>
        <taxon>Planctomycetia</taxon>
        <taxon>Gemmatales</taxon>
        <taxon>Gemmataceae</taxon>
        <taxon>Fimbriiglobus</taxon>
    </lineage>
</organism>
<protein>
    <submittedName>
        <fullName evidence="1">Uncharacterized protein</fullName>
    </submittedName>
</protein>
<name>A0A225D7T5_9BACT</name>